<organism evidence="1 2">
    <name type="scientific">Novipirellula aureliae</name>
    <dbReference type="NCBI Taxonomy" id="2527966"/>
    <lineage>
        <taxon>Bacteria</taxon>
        <taxon>Pseudomonadati</taxon>
        <taxon>Planctomycetota</taxon>
        <taxon>Planctomycetia</taxon>
        <taxon>Pirellulales</taxon>
        <taxon>Pirellulaceae</taxon>
        <taxon>Novipirellula</taxon>
    </lineage>
</organism>
<dbReference type="RefSeq" id="WP_146597737.1">
    <property type="nucleotide sequence ID" value="NZ_SJPY01000001.1"/>
</dbReference>
<proteinExistence type="predicted"/>
<dbReference type="EMBL" id="SJPY01000001">
    <property type="protein sequence ID" value="TWU44922.1"/>
    <property type="molecule type" value="Genomic_DNA"/>
</dbReference>
<keyword evidence="2" id="KW-1185">Reference proteome</keyword>
<comment type="caution">
    <text evidence="1">The sequence shown here is derived from an EMBL/GenBank/DDBJ whole genome shotgun (WGS) entry which is preliminary data.</text>
</comment>
<name>A0A5C6E7J4_9BACT</name>
<reference evidence="1 2" key="1">
    <citation type="submission" date="2019-02" db="EMBL/GenBank/DDBJ databases">
        <title>Deep-cultivation of Planctomycetes and their phenomic and genomic characterization uncovers novel biology.</title>
        <authorList>
            <person name="Wiegand S."/>
            <person name="Jogler M."/>
            <person name="Boedeker C."/>
            <person name="Pinto D."/>
            <person name="Vollmers J."/>
            <person name="Rivas-Marin E."/>
            <person name="Kohn T."/>
            <person name="Peeters S.H."/>
            <person name="Heuer A."/>
            <person name="Rast P."/>
            <person name="Oberbeckmann S."/>
            <person name="Bunk B."/>
            <person name="Jeske O."/>
            <person name="Meyerdierks A."/>
            <person name="Storesund J.E."/>
            <person name="Kallscheuer N."/>
            <person name="Luecker S."/>
            <person name="Lage O.M."/>
            <person name="Pohl T."/>
            <person name="Merkel B.J."/>
            <person name="Hornburger P."/>
            <person name="Mueller R.-W."/>
            <person name="Bruemmer F."/>
            <person name="Labrenz M."/>
            <person name="Spormann A.M."/>
            <person name="Op Den Camp H."/>
            <person name="Overmann J."/>
            <person name="Amann R."/>
            <person name="Jetten M.S.M."/>
            <person name="Mascher T."/>
            <person name="Medema M.H."/>
            <person name="Devos D.P."/>
            <person name="Kaster A.-K."/>
            <person name="Ovreas L."/>
            <person name="Rohde M."/>
            <person name="Galperin M.Y."/>
            <person name="Jogler C."/>
        </authorList>
    </citation>
    <scope>NUCLEOTIDE SEQUENCE [LARGE SCALE GENOMIC DNA]</scope>
    <source>
        <strain evidence="1 2">Q31b</strain>
    </source>
</reference>
<dbReference type="OrthoDB" id="289470at2"/>
<evidence type="ECO:0000313" key="1">
    <source>
        <dbReference type="EMBL" id="TWU44922.1"/>
    </source>
</evidence>
<evidence type="ECO:0000313" key="2">
    <source>
        <dbReference type="Proteomes" id="UP000315471"/>
    </source>
</evidence>
<dbReference type="Proteomes" id="UP000315471">
    <property type="component" value="Unassembled WGS sequence"/>
</dbReference>
<dbReference type="AlphaFoldDB" id="A0A5C6E7J4"/>
<gene>
    <name evidence="1" type="ORF">Q31b_00930</name>
</gene>
<accession>A0A5C6E7J4</accession>
<sequence length="87" mass="9604">MDPQATWNELLRAWNADDADAAHDAANTLLEWLRKRGAAPVTIEQLSKDDPLHEVIATATCEAVAVYTFLGTLEETVDHDNQNQGDD</sequence>
<protein>
    <submittedName>
        <fullName evidence="1">Uncharacterized protein</fullName>
    </submittedName>
</protein>